<dbReference type="EMBL" id="JTCM02000005">
    <property type="protein sequence ID" value="NEU71714.1"/>
    <property type="molecule type" value="Genomic_DNA"/>
</dbReference>
<dbReference type="InterPro" id="IPR049251">
    <property type="entry name" value="DUF6884"/>
</dbReference>
<dbReference type="Pfam" id="PF21818">
    <property type="entry name" value="DUF6884"/>
    <property type="match status" value="1"/>
</dbReference>
<dbReference type="Gene3D" id="3.20.20.105">
    <property type="entry name" value="Queuine tRNA-ribosyltransferase-like"/>
    <property type="match status" value="1"/>
</dbReference>
<evidence type="ECO:0000313" key="3">
    <source>
        <dbReference type="Proteomes" id="UP000031549"/>
    </source>
</evidence>
<dbReference type="InterPro" id="IPR036511">
    <property type="entry name" value="TGT-like_sf"/>
</dbReference>
<evidence type="ECO:0000313" key="2">
    <source>
        <dbReference type="EMBL" id="NEU71714.1"/>
    </source>
</evidence>
<gene>
    <name evidence="2" type="ORF">PI95_003715</name>
</gene>
<dbReference type="GO" id="GO:0006400">
    <property type="term" value="P:tRNA modification"/>
    <property type="evidence" value="ECO:0007669"/>
    <property type="project" value="InterPro"/>
</dbReference>
<feature type="domain" description="DUF6884" evidence="1">
    <location>
        <begin position="297"/>
        <end position="429"/>
    </location>
</feature>
<organism evidence="2 3">
    <name type="scientific">Hassallia byssoidea VB512170</name>
    <dbReference type="NCBI Taxonomy" id="1304833"/>
    <lineage>
        <taxon>Bacteria</taxon>
        <taxon>Bacillati</taxon>
        <taxon>Cyanobacteriota</taxon>
        <taxon>Cyanophyceae</taxon>
        <taxon>Nostocales</taxon>
        <taxon>Tolypothrichaceae</taxon>
        <taxon>Hassallia</taxon>
    </lineage>
</organism>
<sequence>MKPGFYAVIGNSDYIKINNRKVPIWELLEHQPTGWLCSLQTRPEVIPENTPIIWDCGAYSYREQDYPTINGRYVDAYYVIHKYRLRSKAGDIIVSPDNLLMGDNINWRRQFNLENATNFIKAADSLPDRIPMATIHGLSLQEKLSNAIALYTMGYRHLGIGGLVRSASDYSGNLQIIRAIVEKLRSVDSSVHLHVFGLCAPKYASAFQEMNLSFDGSTHARTAFTEGIFLINSGKDIVRYPLSHAPRCLCRVCQMVKKYGINPHYWGKGRNHDSARMAHNLNQLLVTIDNISNHERIYLISGCGKQLYHPAPARELYCSQLFQASRDYVQNLNAKWFILSPLHHTIHPNQLIQPYDKSPHSMSEDERSAWATTVTQQLVQIAADEDTEFVFLTGRLYREKVIFQTRSHGYKTRTIANNLGIGQKLAWLKAQILVNRQQTLNL</sequence>
<evidence type="ECO:0000259" key="1">
    <source>
        <dbReference type="Pfam" id="PF21818"/>
    </source>
</evidence>
<dbReference type="AlphaFoldDB" id="A0A846H514"/>
<dbReference type="Proteomes" id="UP000031549">
    <property type="component" value="Unassembled WGS sequence"/>
</dbReference>
<dbReference type="RefSeq" id="WP_039744508.1">
    <property type="nucleotide sequence ID" value="NZ_JTCM02000005.1"/>
</dbReference>
<accession>A0A846H514</accession>
<name>A0A846H514_9CYAN</name>
<reference evidence="2 3" key="1">
    <citation type="journal article" date="2015" name="Genome Announc.">
        <title>Draft Genome Sequence of Cyanobacterium Hassallia byssoidea Strain VB512170, Isolated from Monuments in India.</title>
        <authorList>
            <person name="Singh D."/>
            <person name="Chandrababunaidu M.M."/>
            <person name="Panda A."/>
            <person name="Sen D."/>
            <person name="Bhattacharyya S."/>
            <person name="Adhikary S.P."/>
            <person name="Tripathy S."/>
        </authorList>
    </citation>
    <scope>NUCLEOTIDE SEQUENCE [LARGE SCALE GENOMIC DNA]</scope>
    <source>
        <strain evidence="2 3">VB512170</strain>
    </source>
</reference>
<comment type="caution">
    <text evidence="2">The sequence shown here is derived from an EMBL/GenBank/DDBJ whole genome shotgun (WGS) entry which is preliminary data.</text>
</comment>
<protein>
    <recommendedName>
        <fullName evidence="1">DUF6884 domain-containing protein</fullName>
    </recommendedName>
</protein>
<proteinExistence type="predicted"/>
<keyword evidence="3" id="KW-1185">Reference proteome</keyword>